<dbReference type="InterPro" id="IPR051783">
    <property type="entry name" value="NAD(P)-dependent_oxidoreduct"/>
</dbReference>
<evidence type="ECO:0000313" key="2">
    <source>
        <dbReference type="EMBL" id="MFC4232024.1"/>
    </source>
</evidence>
<dbReference type="Proteomes" id="UP001595906">
    <property type="component" value="Unassembled WGS sequence"/>
</dbReference>
<dbReference type="PANTHER" id="PTHR48079">
    <property type="entry name" value="PROTEIN YEEZ"/>
    <property type="match status" value="1"/>
</dbReference>
<dbReference type="EMBL" id="JBHSDC010000016">
    <property type="protein sequence ID" value="MFC4232024.1"/>
    <property type="molecule type" value="Genomic_DNA"/>
</dbReference>
<dbReference type="RefSeq" id="WP_379013712.1">
    <property type="nucleotide sequence ID" value="NZ_JBHSDC010000016.1"/>
</dbReference>
<comment type="caution">
    <text evidence="2">The sequence shown here is derived from an EMBL/GenBank/DDBJ whole genome shotgun (WGS) entry which is preliminary data.</text>
</comment>
<gene>
    <name evidence="2" type="ORF">ACFOW1_08985</name>
</gene>
<dbReference type="Gene3D" id="3.40.50.720">
    <property type="entry name" value="NAD(P)-binding Rossmann-like Domain"/>
    <property type="match status" value="1"/>
</dbReference>
<proteinExistence type="predicted"/>
<reference evidence="3" key="1">
    <citation type="journal article" date="2019" name="Int. J. Syst. Evol. Microbiol.">
        <title>The Global Catalogue of Microorganisms (GCM) 10K type strain sequencing project: providing services to taxonomists for standard genome sequencing and annotation.</title>
        <authorList>
            <consortium name="The Broad Institute Genomics Platform"/>
            <consortium name="The Broad Institute Genome Sequencing Center for Infectious Disease"/>
            <person name="Wu L."/>
            <person name="Ma J."/>
        </authorList>
    </citation>
    <scope>NUCLEOTIDE SEQUENCE [LARGE SCALE GENOMIC DNA]</scope>
    <source>
        <strain evidence="3">CECT 8010</strain>
    </source>
</reference>
<keyword evidence="3" id="KW-1185">Reference proteome</keyword>
<protein>
    <submittedName>
        <fullName evidence="2">NAD-dependent epimerase/dehydratase family protein</fullName>
    </submittedName>
</protein>
<sequence>MIVVTGANGLVGSHLITALLAQGKQVKALYHKSHADVHHQNLIWQQGDILDITGLEEIFTEITQVYHCAAIVSFSPKDKHLLYKTNVEGTANVVNACLSAGVQKLLYVSSVAALGRAGNDKLISENNKWIDGKHNSEYAKSKYLAEMEVWRGIGEGLEAVIINPSIILGCSDWTKGSAAIFKNAYKEFPWYTNGTNGFVDVQDVVTIMTKLMDSHVNAQRFVISGYNLSYQALFTSIANAFRKKPPHKLVTPFLAEIVWRLEALKAKFSSSKPLLTKETARTAQQIISYNNSKLLNALPDFKYKAMNNSIERICQEFKSQYQLS</sequence>
<accession>A0ABV8PWU9</accession>
<organism evidence="2 3">
    <name type="scientific">Parasediminibacterium paludis</name>
    <dbReference type="NCBI Taxonomy" id="908966"/>
    <lineage>
        <taxon>Bacteria</taxon>
        <taxon>Pseudomonadati</taxon>
        <taxon>Bacteroidota</taxon>
        <taxon>Chitinophagia</taxon>
        <taxon>Chitinophagales</taxon>
        <taxon>Chitinophagaceae</taxon>
        <taxon>Parasediminibacterium</taxon>
    </lineage>
</organism>
<dbReference type="PANTHER" id="PTHR48079:SF6">
    <property type="entry name" value="NAD(P)-BINDING DOMAIN-CONTAINING PROTEIN-RELATED"/>
    <property type="match status" value="1"/>
</dbReference>
<evidence type="ECO:0000313" key="3">
    <source>
        <dbReference type="Proteomes" id="UP001595906"/>
    </source>
</evidence>
<dbReference type="InterPro" id="IPR036291">
    <property type="entry name" value="NAD(P)-bd_dom_sf"/>
</dbReference>
<evidence type="ECO:0000259" key="1">
    <source>
        <dbReference type="Pfam" id="PF01370"/>
    </source>
</evidence>
<dbReference type="InterPro" id="IPR001509">
    <property type="entry name" value="Epimerase_deHydtase"/>
</dbReference>
<feature type="domain" description="NAD-dependent epimerase/dehydratase" evidence="1">
    <location>
        <begin position="2"/>
        <end position="219"/>
    </location>
</feature>
<name>A0ABV8PWU9_9BACT</name>
<dbReference type="Pfam" id="PF01370">
    <property type="entry name" value="Epimerase"/>
    <property type="match status" value="1"/>
</dbReference>
<dbReference type="SUPFAM" id="SSF51735">
    <property type="entry name" value="NAD(P)-binding Rossmann-fold domains"/>
    <property type="match status" value="1"/>
</dbReference>